<name>A0A4C1U9N1_EUMVA</name>
<proteinExistence type="predicted"/>
<dbReference type="AlphaFoldDB" id="A0A4C1U9N1"/>
<evidence type="ECO:0000313" key="2">
    <source>
        <dbReference type="Proteomes" id="UP000299102"/>
    </source>
</evidence>
<dbReference type="EMBL" id="BGZK01000147">
    <property type="protein sequence ID" value="GBP23071.1"/>
    <property type="molecule type" value="Genomic_DNA"/>
</dbReference>
<keyword evidence="2" id="KW-1185">Reference proteome</keyword>
<protein>
    <submittedName>
        <fullName evidence="1">Uncharacterized protein</fullName>
    </submittedName>
</protein>
<accession>A0A4C1U9N1</accession>
<dbReference type="Proteomes" id="UP000299102">
    <property type="component" value="Unassembled WGS sequence"/>
</dbReference>
<reference evidence="1 2" key="1">
    <citation type="journal article" date="2019" name="Commun. Biol.">
        <title>The bagworm genome reveals a unique fibroin gene that provides high tensile strength.</title>
        <authorList>
            <person name="Kono N."/>
            <person name="Nakamura H."/>
            <person name="Ohtoshi R."/>
            <person name="Tomita M."/>
            <person name="Numata K."/>
            <person name="Arakawa K."/>
        </authorList>
    </citation>
    <scope>NUCLEOTIDE SEQUENCE [LARGE SCALE GENOMIC DNA]</scope>
</reference>
<comment type="caution">
    <text evidence="1">The sequence shown here is derived from an EMBL/GenBank/DDBJ whole genome shotgun (WGS) entry which is preliminary data.</text>
</comment>
<gene>
    <name evidence="1" type="ORF">EVAR_13090_1</name>
</gene>
<sequence length="263" mass="28876">MPFRLLYYSYLLSKCIYRPTLPLRRPRPPYDMNVTHTRRRRCRQTAVRPARPPALGSSSYCVTPSTSLAVPVLASCRMRAAGGGLSRGGLPRCRRGRVPAHRLPLLPHSRAAASRAPPALGHARILTPITIPPPTPFPAPSPTPRAPYYPYRPHLWNTREGQVRPDALSLPRRRYRRQTARRGRGRPALGSPAEAYCIPSPCPLLINHAESSGVVGGVKLVASRGFGWFGLVVGRPAPGARARPRRGGAVLHFYGYGTDPLNV</sequence>
<evidence type="ECO:0000313" key="1">
    <source>
        <dbReference type="EMBL" id="GBP23071.1"/>
    </source>
</evidence>
<organism evidence="1 2">
    <name type="scientific">Eumeta variegata</name>
    <name type="common">Bagworm moth</name>
    <name type="synonym">Eumeta japonica</name>
    <dbReference type="NCBI Taxonomy" id="151549"/>
    <lineage>
        <taxon>Eukaryota</taxon>
        <taxon>Metazoa</taxon>
        <taxon>Ecdysozoa</taxon>
        <taxon>Arthropoda</taxon>
        <taxon>Hexapoda</taxon>
        <taxon>Insecta</taxon>
        <taxon>Pterygota</taxon>
        <taxon>Neoptera</taxon>
        <taxon>Endopterygota</taxon>
        <taxon>Lepidoptera</taxon>
        <taxon>Glossata</taxon>
        <taxon>Ditrysia</taxon>
        <taxon>Tineoidea</taxon>
        <taxon>Psychidae</taxon>
        <taxon>Oiketicinae</taxon>
        <taxon>Eumeta</taxon>
    </lineage>
</organism>